<dbReference type="CDD" id="cd05325">
    <property type="entry name" value="carb_red_sniffer_like_SDR_c"/>
    <property type="match status" value="1"/>
</dbReference>
<evidence type="ECO:0000256" key="2">
    <source>
        <dbReference type="ARBA" id="ARBA00022857"/>
    </source>
</evidence>
<dbReference type="Proteomes" id="UP000800235">
    <property type="component" value="Unassembled WGS sequence"/>
</dbReference>
<comment type="caution">
    <text evidence="4">The sequence shown here is derived from an EMBL/GenBank/DDBJ whole genome shotgun (WGS) entry which is preliminary data.</text>
</comment>
<proteinExistence type="inferred from homology"/>
<keyword evidence="5" id="KW-1185">Reference proteome</keyword>
<comment type="similarity">
    <text evidence="1">Belongs to the short-chain dehydrogenases/reductases (SDR) family.</text>
</comment>
<dbReference type="PANTHER" id="PTHR43544">
    <property type="entry name" value="SHORT-CHAIN DEHYDROGENASE/REDUCTASE"/>
    <property type="match status" value="1"/>
</dbReference>
<dbReference type="InterPro" id="IPR036291">
    <property type="entry name" value="NAD(P)-bd_dom_sf"/>
</dbReference>
<dbReference type="Gene3D" id="3.40.50.720">
    <property type="entry name" value="NAD(P)-binding Rossmann-like Domain"/>
    <property type="match status" value="1"/>
</dbReference>
<evidence type="ECO:0000313" key="5">
    <source>
        <dbReference type="Proteomes" id="UP000800235"/>
    </source>
</evidence>
<protein>
    <submittedName>
        <fullName evidence="4">NAD(P)-binding protein</fullName>
    </submittedName>
</protein>
<dbReference type="PRINTS" id="PR00081">
    <property type="entry name" value="GDHRDH"/>
</dbReference>
<dbReference type="OrthoDB" id="9876299at2759"/>
<gene>
    <name evidence="4" type="ORF">EJ08DRAFT_738790</name>
</gene>
<dbReference type="GO" id="GO:0005737">
    <property type="term" value="C:cytoplasm"/>
    <property type="evidence" value="ECO:0007669"/>
    <property type="project" value="TreeGrafter"/>
</dbReference>
<evidence type="ECO:0000256" key="3">
    <source>
        <dbReference type="ARBA" id="ARBA00023002"/>
    </source>
</evidence>
<accession>A0A9P4TTK9</accession>
<dbReference type="AlphaFoldDB" id="A0A9P4TTK9"/>
<reference evidence="4" key="1">
    <citation type="journal article" date="2020" name="Stud. Mycol.">
        <title>101 Dothideomycetes genomes: a test case for predicting lifestyles and emergence of pathogens.</title>
        <authorList>
            <person name="Haridas S."/>
            <person name="Albert R."/>
            <person name="Binder M."/>
            <person name="Bloem J."/>
            <person name="Labutti K."/>
            <person name="Salamov A."/>
            <person name="Andreopoulos B."/>
            <person name="Baker S."/>
            <person name="Barry K."/>
            <person name="Bills G."/>
            <person name="Bluhm B."/>
            <person name="Cannon C."/>
            <person name="Castanera R."/>
            <person name="Culley D."/>
            <person name="Daum C."/>
            <person name="Ezra D."/>
            <person name="Gonzalez J."/>
            <person name="Henrissat B."/>
            <person name="Kuo A."/>
            <person name="Liang C."/>
            <person name="Lipzen A."/>
            <person name="Lutzoni F."/>
            <person name="Magnuson J."/>
            <person name="Mondo S."/>
            <person name="Nolan M."/>
            <person name="Ohm R."/>
            <person name="Pangilinan J."/>
            <person name="Park H.-J."/>
            <person name="Ramirez L."/>
            <person name="Alfaro M."/>
            <person name="Sun H."/>
            <person name="Tritt A."/>
            <person name="Yoshinaga Y."/>
            <person name="Zwiers L.-H."/>
            <person name="Turgeon B."/>
            <person name="Goodwin S."/>
            <person name="Spatafora J."/>
            <person name="Crous P."/>
            <person name="Grigoriev I."/>
        </authorList>
    </citation>
    <scope>NUCLEOTIDE SEQUENCE</scope>
    <source>
        <strain evidence="4">CBS 130266</strain>
    </source>
</reference>
<dbReference type="PANTHER" id="PTHR43544:SF7">
    <property type="entry name" value="NADB-LER2"/>
    <property type="match status" value="1"/>
</dbReference>
<dbReference type="InterPro" id="IPR002347">
    <property type="entry name" value="SDR_fam"/>
</dbReference>
<name>A0A9P4TTK9_9PEZI</name>
<evidence type="ECO:0000313" key="4">
    <source>
        <dbReference type="EMBL" id="KAF2419911.1"/>
    </source>
</evidence>
<evidence type="ECO:0000256" key="1">
    <source>
        <dbReference type="ARBA" id="ARBA00006484"/>
    </source>
</evidence>
<keyword evidence="2" id="KW-0521">NADP</keyword>
<dbReference type="GO" id="GO:0016491">
    <property type="term" value="F:oxidoreductase activity"/>
    <property type="evidence" value="ECO:0007669"/>
    <property type="project" value="UniProtKB-KW"/>
</dbReference>
<dbReference type="Pfam" id="PF00106">
    <property type="entry name" value="adh_short"/>
    <property type="match status" value="1"/>
</dbReference>
<dbReference type="SUPFAM" id="SSF51735">
    <property type="entry name" value="NAD(P)-binding Rossmann-fold domains"/>
    <property type="match status" value="1"/>
</dbReference>
<dbReference type="InterPro" id="IPR051468">
    <property type="entry name" value="Fungal_SecMetab_SDRs"/>
</dbReference>
<dbReference type="EMBL" id="MU007115">
    <property type="protein sequence ID" value="KAF2419911.1"/>
    <property type="molecule type" value="Genomic_DNA"/>
</dbReference>
<keyword evidence="3" id="KW-0560">Oxidoreductase</keyword>
<sequence>MSGLTYLITGANRGIGLGLVSHYLALENTTVIAAVRNPSSVSDLKALKVGSGSKLIIVKIDSVSTTDAAAAVQELKSKYQITHLDVVIANAGLGSYWGPALTTPIADFEAHFKVNATGTLILFQAVHGLLSAAKEPKFVPIGTPVGSMGEMAKFPLPSTAYGSSKAALNFLTRKLHFEHENMVIYPLSPGWVQTEMGRGAATAVGMDDAPVTPEQSVAGLTRSIDTATREKMGGVFASFDGTIYEW</sequence>
<organism evidence="4 5">
    <name type="scientific">Tothia fuscella</name>
    <dbReference type="NCBI Taxonomy" id="1048955"/>
    <lineage>
        <taxon>Eukaryota</taxon>
        <taxon>Fungi</taxon>
        <taxon>Dikarya</taxon>
        <taxon>Ascomycota</taxon>
        <taxon>Pezizomycotina</taxon>
        <taxon>Dothideomycetes</taxon>
        <taxon>Pleosporomycetidae</taxon>
        <taxon>Venturiales</taxon>
        <taxon>Cylindrosympodiaceae</taxon>
        <taxon>Tothia</taxon>
    </lineage>
</organism>